<evidence type="ECO:0000256" key="3">
    <source>
        <dbReference type="ARBA" id="ARBA00022741"/>
    </source>
</evidence>
<protein>
    <recommendedName>
        <fullName evidence="11">3-oxo-tetronate kinase</fullName>
        <ecNumber evidence="10">2.7.1.217</ecNumber>
    </recommendedName>
    <alternativeName>
        <fullName evidence="12">3-dehydrotetronate 4-kinase</fullName>
    </alternativeName>
</protein>
<evidence type="ECO:0000256" key="10">
    <source>
        <dbReference type="ARBA" id="ARBA00039095"/>
    </source>
</evidence>
<name>A0ABQ2KCZ9_9MICO</name>
<dbReference type="NCBIfam" id="NF043035">
    <property type="entry name" value="OxoTetrKin"/>
    <property type="match status" value="1"/>
</dbReference>
<evidence type="ECO:0000313" key="15">
    <source>
        <dbReference type="EMBL" id="GGN77940.1"/>
    </source>
</evidence>
<dbReference type="SUPFAM" id="SSF142764">
    <property type="entry name" value="YgbK-like"/>
    <property type="match status" value="1"/>
</dbReference>
<sequence length="415" mass="42701">MQLGVIADDYTGATDLAGMLVRAGFRAIQHLGVPDDGASSDADVVVVALKSRSIPAAEAVEQSLAAARWLRARSADRLYFKYCSTFDSTDRGNIGPVATALADLVGAERVLFAPSVPENGRVVRDGDLFVHGVPLAESPMRDHPINPMRESDLRRVLAAQVDEPVGAVPLAAVRDGAEAVRAAVADAGPRLRIADAETDGDLDALALALADAPLLTGAAGLSAALGRVVLTRDAAADALVLPDGPAAVLSGSCSAATRRQVALHRAAHPAFEVDVHRIVAGEPVVEEAVAFVAEHLDERPLVYSSSDPEVVAAVQAELGIEASSLAIEAAFARIAAGIAREGVRRIVVAGGETSGAVVNGLGVRALAIGAEVDPGVPWTVALDGDRVGLLLKSGNFGGDDIFDRSLDLTEGSVRA</sequence>
<feature type="domain" description="Four-carbon acid sugar kinase N-terminal" evidence="13">
    <location>
        <begin position="3"/>
        <end position="225"/>
    </location>
</feature>
<dbReference type="Pfam" id="PF07005">
    <property type="entry name" value="SBD_N"/>
    <property type="match status" value="1"/>
</dbReference>
<evidence type="ECO:0000256" key="12">
    <source>
        <dbReference type="ARBA" id="ARBA00041377"/>
    </source>
</evidence>
<keyword evidence="2" id="KW-0808">Transferase</keyword>
<keyword evidence="6" id="KW-0119">Carbohydrate metabolism</keyword>
<dbReference type="InterPro" id="IPR050007">
    <property type="entry name" value="OtnK"/>
</dbReference>
<evidence type="ECO:0000256" key="4">
    <source>
        <dbReference type="ARBA" id="ARBA00022777"/>
    </source>
</evidence>
<evidence type="ECO:0000256" key="11">
    <source>
        <dbReference type="ARBA" id="ARBA00039461"/>
    </source>
</evidence>
<keyword evidence="4 15" id="KW-0418">Kinase</keyword>
<keyword evidence="16" id="KW-1185">Reference proteome</keyword>
<dbReference type="InterPro" id="IPR042213">
    <property type="entry name" value="NBD_C_sf"/>
</dbReference>
<evidence type="ECO:0000256" key="2">
    <source>
        <dbReference type="ARBA" id="ARBA00022679"/>
    </source>
</evidence>
<comment type="caution">
    <text evidence="15">The sequence shown here is derived from an EMBL/GenBank/DDBJ whole genome shotgun (WGS) entry which is preliminary data.</text>
</comment>
<dbReference type="EC" id="2.7.1.217" evidence="10"/>
<comment type="function">
    <text evidence="9">Catalyzes the ATP-dependent phosphorylation of 3-oxo-tetronate to 3-oxo-tetronate 4-phosphate.</text>
</comment>
<dbReference type="InterPro" id="IPR037051">
    <property type="entry name" value="4-carb_acid_sugar_kinase_N_sf"/>
</dbReference>
<dbReference type="Proteomes" id="UP000626982">
    <property type="component" value="Unassembled WGS sequence"/>
</dbReference>
<dbReference type="InterPro" id="IPR031475">
    <property type="entry name" value="NBD_C"/>
</dbReference>
<keyword evidence="5" id="KW-0067">ATP-binding</keyword>
<organism evidence="15 16">
    <name type="scientific">Agrococcus terreus</name>
    <dbReference type="NCBI Taxonomy" id="574649"/>
    <lineage>
        <taxon>Bacteria</taxon>
        <taxon>Bacillati</taxon>
        <taxon>Actinomycetota</taxon>
        <taxon>Actinomycetes</taxon>
        <taxon>Micrococcales</taxon>
        <taxon>Microbacteriaceae</taxon>
        <taxon>Agrococcus</taxon>
    </lineage>
</organism>
<keyword evidence="3" id="KW-0547">Nucleotide-binding</keyword>
<evidence type="ECO:0000256" key="8">
    <source>
        <dbReference type="ARBA" id="ARBA00036346"/>
    </source>
</evidence>
<evidence type="ECO:0000256" key="6">
    <source>
        <dbReference type="ARBA" id="ARBA00023277"/>
    </source>
</evidence>
<dbReference type="Gene3D" id="3.40.980.20">
    <property type="entry name" value="Four-carbon acid sugar kinase, nucleotide binding domain"/>
    <property type="match status" value="1"/>
</dbReference>
<comment type="catalytic activity">
    <reaction evidence="8">
        <text>3-dehydro-D-erythronate + ATP = 3-dehydro-4-O-phospho-D-erythronate + ADP + H(+)</text>
        <dbReference type="Rhea" id="RHEA:52556"/>
        <dbReference type="ChEBI" id="CHEBI:15378"/>
        <dbReference type="ChEBI" id="CHEBI:30616"/>
        <dbReference type="ChEBI" id="CHEBI:57958"/>
        <dbReference type="ChEBI" id="CHEBI:136593"/>
        <dbReference type="ChEBI" id="CHEBI:456216"/>
        <dbReference type="EC" id="2.7.1.217"/>
    </reaction>
</comment>
<dbReference type="Pfam" id="PF17042">
    <property type="entry name" value="NBD_C"/>
    <property type="match status" value="1"/>
</dbReference>
<feature type="domain" description="Four-carbon acid sugar kinase nucleotide binding" evidence="14">
    <location>
        <begin position="247"/>
        <end position="402"/>
    </location>
</feature>
<evidence type="ECO:0000259" key="13">
    <source>
        <dbReference type="Pfam" id="PF07005"/>
    </source>
</evidence>
<dbReference type="EMBL" id="BMLM01000001">
    <property type="protein sequence ID" value="GGN77940.1"/>
    <property type="molecule type" value="Genomic_DNA"/>
</dbReference>
<evidence type="ECO:0000256" key="5">
    <source>
        <dbReference type="ARBA" id="ARBA00022840"/>
    </source>
</evidence>
<accession>A0ABQ2KCZ9</accession>
<dbReference type="RefSeq" id="WP_188715327.1">
    <property type="nucleotide sequence ID" value="NZ_BAABBD010000001.1"/>
</dbReference>
<evidence type="ECO:0000259" key="14">
    <source>
        <dbReference type="Pfam" id="PF17042"/>
    </source>
</evidence>
<evidence type="ECO:0000256" key="1">
    <source>
        <dbReference type="ARBA" id="ARBA00005715"/>
    </source>
</evidence>
<evidence type="ECO:0000256" key="9">
    <source>
        <dbReference type="ARBA" id="ARBA00037335"/>
    </source>
</evidence>
<dbReference type="Gene3D" id="3.40.50.10840">
    <property type="entry name" value="Putative sugar-binding, N-terminal domain"/>
    <property type="match status" value="1"/>
</dbReference>
<evidence type="ECO:0000256" key="7">
    <source>
        <dbReference type="ARBA" id="ARBA00035898"/>
    </source>
</evidence>
<reference evidence="16" key="1">
    <citation type="journal article" date="2019" name="Int. J. Syst. Evol. Microbiol.">
        <title>The Global Catalogue of Microorganisms (GCM) 10K type strain sequencing project: providing services to taxonomists for standard genome sequencing and annotation.</title>
        <authorList>
            <consortium name="The Broad Institute Genomics Platform"/>
            <consortium name="The Broad Institute Genome Sequencing Center for Infectious Disease"/>
            <person name="Wu L."/>
            <person name="Ma J."/>
        </authorList>
    </citation>
    <scope>NUCLEOTIDE SEQUENCE [LARGE SCALE GENOMIC DNA]</scope>
    <source>
        <strain evidence="16">CGMCC 1.6960</strain>
    </source>
</reference>
<evidence type="ECO:0000313" key="16">
    <source>
        <dbReference type="Proteomes" id="UP000626982"/>
    </source>
</evidence>
<gene>
    <name evidence="15" type="ORF">GCM10010968_03140</name>
</gene>
<proteinExistence type="inferred from homology"/>
<dbReference type="GO" id="GO:0016301">
    <property type="term" value="F:kinase activity"/>
    <property type="evidence" value="ECO:0007669"/>
    <property type="project" value="UniProtKB-KW"/>
</dbReference>
<comment type="similarity">
    <text evidence="1">Belongs to the four-carbon acid sugar kinase family.</text>
</comment>
<dbReference type="InterPro" id="IPR010737">
    <property type="entry name" value="4-carb_acid_sugar_kinase_N"/>
</dbReference>
<comment type="catalytic activity">
    <reaction evidence="7">
        <text>3-dehydro-L-erythronate + ATP = 3-dehydro-4-O-phospho-L-erythronate + ADP + H(+)</text>
        <dbReference type="Rhea" id="RHEA:52552"/>
        <dbReference type="ChEBI" id="CHEBI:15378"/>
        <dbReference type="ChEBI" id="CHEBI:30616"/>
        <dbReference type="ChEBI" id="CHEBI:136592"/>
        <dbReference type="ChEBI" id="CHEBI:136670"/>
        <dbReference type="ChEBI" id="CHEBI:456216"/>
        <dbReference type="EC" id="2.7.1.217"/>
    </reaction>
</comment>